<comment type="caution">
    <text evidence="1">The sequence shown here is derived from an EMBL/GenBank/DDBJ whole genome shotgun (WGS) entry which is preliminary data.</text>
</comment>
<dbReference type="RefSeq" id="WP_378163993.1">
    <property type="nucleotide sequence ID" value="NZ_JBHSBU010000001.1"/>
</dbReference>
<dbReference type="EC" id="3.1.2.-" evidence="1"/>
<reference evidence="2" key="1">
    <citation type="journal article" date="2019" name="Int. J. Syst. Evol. Microbiol.">
        <title>The Global Catalogue of Microorganisms (GCM) 10K type strain sequencing project: providing services to taxonomists for standard genome sequencing and annotation.</title>
        <authorList>
            <consortium name="The Broad Institute Genomics Platform"/>
            <consortium name="The Broad Institute Genome Sequencing Center for Infectious Disease"/>
            <person name="Wu L."/>
            <person name="Ma J."/>
        </authorList>
    </citation>
    <scope>NUCLEOTIDE SEQUENCE [LARGE SCALE GENOMIC DNA]</scope>
    <source>
        <strain evidence="2">LMG 29894</strain>
    </source>
</reference>
<dbReference type="PANTHER" id="PTHR31793:SF24">
    <property type="entry name" value="LONG-CHAIN ACYL-COA THIOESTERASE FADM"/>
    <property type="match status" value="1"/>
</dbReference>
<organism evidence="1 2">
    <name type="scientific">Chitinimonas lacunae</name>
    <dbReference type="NCBI Taxonomy" id="1963018"/>
    <lineage>
        <taxon>Bacteria</taxon>
        <taxon>Pseudomonadati</taxon>
        <taxon>Pseudomonadota</taxon>
        <taxon>Betaproteobacteria</taxon>
        <taxon>Neisseriales</taxon>
        <taxon>Chitinibacteraceae</taxon>
        <taxon>Chitinimonas</taxon>
    </lineage>
</organism>
<proteinExistence type="predicted"/>
<dbReference type="InterPro" id="IPR029069">
    <property type="entry name" value="HotDog_dom_sf"/>
</dbReference>
<dbReference type="Pfam" id="PF13279">
    <property type="entry name" value="4HBT_2"/>
    <property type="match status" value="1"/>
</dbReference>
<dbReference type="EMBL" id="JBHSBU010000001">
    <property type="protein sequence ID" value="MFC4159823.1"/>
    <property type="molecule type" value="Genomic_DNA"/>
</dbReference>
<dbReference type="SUPFAM" id="SSF54637">
    <property type="entry name" value="Thioesterase/thiol ester dehydrase-isomerase"/>
    <property type="match status" value="1"/>
</dbReference>
<evidence type="ECO:0000313" key="1">
    <source>
        <dbReference type="EMBL" id="MFC4159823.1"/>
    </source>
</evidence>
<name>A0ABV8MNS0_9NEIS</name>
<gene>
    <name evidence="1" type="ORF">ACFOW7_10745</name>
</gene>
<dbReference type="GO" id="GO:0016787">
    <property type="term" value="F:hydrolase activity"/>
    <property type="evidence" value="ECO:0007669"/>
    <property type="project" value="UniProtKB-KW"/>
</dbReference>
<dbReference type="InterPro" id="IPR050563">
    <property type="entry name" value="4-hydroxybenzoyl-CoA_TE"/>
</dbReference>
<dbReference type="Gene3D" id="3.10.129.10">
    <property type="entry name" value="Hotdog Thioesterase"/>
    <property type="match status" value="1"/>
</dbReference>
<dbReference type="CDD" id="cd00586">
    <property type="entry name" value="4HBT"/>
    <property type="match status" value="1"/>
</dbReference>
<accession>A0ABV8MNS0</accession>
<protein>
    <submittedName>
        <fullName evidence="1">Acyl-CoA thioesterase</fullName>
        <ecNumber evidence="1">3.1.2.-</ecNumber>
    </submittedName>
</protein>
<keyword evidence="1" id="KW-0378">Hydrolase</keyword>
<sequence>MSDKPLLAVDLLALRWGDMDALGHLNNTLYFRFFEQARVEWLEHHGWRVSPDAGQGPVLASTACQFRQPLHYPATVRVETWVERLGNSSFTLGHRLCPADQPEQIAAEGEAVLVWVDYASGASQPLPERLRAQLREVVR</sequence>
<dbReference type="Proteomes" id="UP001595791">
    <property type="component" value="Unassembled WGS sequence"/>
</dbReference>
<dbReference type="PANTHER" id="PTHR31793">
    <property type="entry name" value="4-HYDROXYBENZOYL-COA THIOESTERASE FAMILY MEMBER"/>
    <property type="match status" value="1"/>
</dbReference>
<evidence type="ECO:0000313" key="2">
    <source>
        <dbReference type="Proteomes" id="UP001595791"/>
    </source>
</evidence>
<keyword evidence="2" id="KW-1185">Reference proteome</keyword>